<dbReference type="InterPro" id="IPR050098">
    <property type="entry name" value="TFPI/VKTCI-like"/>
</dbReference>
<sequence length="75" mass="8610">MITVLALVAICLASFTEARQSYCLQEPDPGPCRGFFQRWYFDAVTNECSRFMYSGCMGNENNFDSKEECESECMH</sequence>
<protein>
    <submittedName>
        <fullName evidence="6">BPTI/Kunitz inhibitor domain-containing protein</fullName>
    </submittedName>
</protein>
<dbReference type="PRINTS" id="PR00759">
    <property type="entry name" value="BASICPTASE"/>
</dbReference>
<proteinExistence type="predicted"/>
<dbReference type="AlphaFoldDB" id="A0A5K3F663"/>
<evidence type="ECO:0000256" key="4">
    <source>
        <dbReference type="SAM" id="SignalP"/>
    </source>
</evidence>
<organism evidence="6">
    <name type="scientific">Mesocestoides corti</name>
    <name type="common">Flatworm</name>
    <dbReference type="NCBI Taxonomy" id="53468"/>
    <lineage>
        <taxon>Eukaryota</taxon>
        <taxon>Metazoa</taxon>
        <taxon>Spiralia</taxon>
        <taxon>Lophotrochozoa</taxon>
        <taxon>Platyhelminthes</taxon>
        <taxon>Cestoda</taxon>
        <taxon>Eucestoda</taxon>
        <taxon>Cyclophyllidea</taxon>
        <taxon>Mesocestoididae</taxon>
        <taxon>Mesocestoides</taxon>
    </lineage>
</organism>
<dbReference type="GO" id="GO:0004867">
    <property type="term" value="F:serine-type endopeptidase inhibitor activity"/>
    <property type="evidence" value="ECO:0007669"/>
    <property type="project" value="UniProtKB-KW"/>
</dbReference>
<dbReference type="InterPro" id="IPR002223">
    <property type="entry name" value="Kunitz_BPTI"/>
</dbReference>
<evidence type="ECO:0000313" key="6">
    <source>
        <dbReference type="WBParaSite" id="MCU_005775-RA"/>
    </source>
</evidence>
<dbReference type="WBParaSite" id="MCU_005775-RA">
    <property type="protein sequence ID" value="MCU_005775-RA"/>
    <property type="gene ID" value="MCU_005775"/>
</dbReference>
<evidence type="ECO:0000256" key="2">
    <source>
        <dbReference type="ARBA" id="ARBA00022900"/>
    </source>
</evidence>
<keyword evidence="3" id="KW-1015">Disulfide bond</keyword>
<dbReference type="InterPro" id="IPR036880">
    <property type="entry name" value="Kunitz_BPTI_sf"/>
</dbReference>
<dbReference type="Gene3D" id="4.10.410.10">
    <property type="entry name" value="Pancreatic trypsin inhibitor Kunitz domain"/>
    <property type="match status" value="1"/>
</dbReference>
<dbReference type="PROSITE" id="PS50279">
    <property type="entry name" value="BPTI_KUNITZ_2"/>
    <property type="match status" value="1"/>
</dbReference>
<accession>A0A5K3F663</accession>
<keyword evidence="1" id="KW-0646">Protease inhibitor</keyword>
<reference evidence="6" key="1">
    <citation type="submission" date="2019-11" db="UniProtKB">
        <authorList>
            <consortium name="WormBaseParasite"/>
        </authorList>
    </citation>
    <scope>IDENTIFICATION</scope>
</reference>
<evidence type="ECO:0000259" key="5">
    <source>
        <dbReference type="PROSITE" id="PS50279"/>
    </source>
</evidence>
<dbReference type="InterPro" id="IPR020901">
    <property type="entry name" value="Prtase_inh_Kunz-CS"/>
</dbReference>
<keyword evidence="4" id="KW-0732">Signal</keyword>
<feature type="domain" description="BPTI/Kunitz inhibitor" evidence="5">
    <location>
        <begin position="23"/>
        <end position="73"/>
    </location>
</feature>
<feature type="chain" id="PRO_5024461993" evidence="4">
    <location>
        <begin position="19"/>
        <end position="75"/>
    </location>
</feature>
<dbReference type="FunFam" id="4.10.410.10:FF:000006">
    <property type="entry name" value="Serine peptidase inhibitor, Kunitz type 1"/>
    <property type="match status" value="1"/>
</dbReference>
<evidence type="ECO:0000256" key="1">
    <source>
        <dbReference type="ARBA" id="ARBA00022690"/>
    </source>
</evidence>
<keyword evidence="2" id="KW-0722">Serine protease inhibitor</keyword>
<dbReference type="SMART" id="SM00131">
    <property type="entry name" value="KU"/>
    <property type="match status" value="1"/>
</dbReference>
<dbReference type="CDD" id="cd00109">
    <property type="entry name" value="Kunitz-type"/>
    <property type="match status" value="1"/>
</dbReference>
<dbReference type="GO" id="GO:0005615">
    <property type="term" value="C:extracellular space"/>
    <property type="evidence" value="ECO:0007669"/>
    <property type="project" value="TreeGrafter"/>
</dbReference>
<dbReference type="Pfam" id="PF00014">
    <property type="entry name" value="Kunitz_BPTI"/>
    <property type="match status" value="1"/>
</dbReference>
<dbReference type="PANTHER" id="PTHR10083:SF328">
    <property type="entry name" value="TISSUE FACTOR PATHWAY INHIBITOR"/>
    <property type="match status" value="1"/>
</dbReference>
<dbReference type="PANTHER" id="PTHR10083">
    <property type="entry name" value="KUNITZ-TYPE PROTEASE INHIBITOR-RELATED"/>
    <property type="match status" value="1"/>
</dbReference>
<feature type="signal peptide" evidence="4">
    <location>
        <begin position="1"/>
        <end position="18"/>
    </location>
</feature>
<dbReference type="SUPFAM" id="SSF57362">
    <property type="entry name" value="BPTI-like"/>
    <property type="match status" value="1"/>
</dbReference>
<dbReference type="PROSITE" id="PS00280">
    <property type="entry name" value="BPTI_KUNITZ_1"/>
    <property type="match status" value="1"/>
</dbReference>
<evidence type="ECO:0000256" key="3">
    <source>
        <dbReference type="ARBA" id="ARBA00023157"/>
    </source>
</evidence>
<name>A0A5K3F663_MESCO</name>